<dbReference type="OrthoDB" id="6629383at2759"/>
<gene>
    <name evidence="1" type="ORF">CINCED_3A008225</name>
</gene>
<dbReference type="Proteomes" id="UP000325440">
    <property type="component" value="Unassembled WGS sequence"/>
</dbReference>
<dbReference type="AlphaFoldDB" id="A0A5E4NMK3"/>
<evidence type="ECO:0000313" key="2">
    <source>
        <dbReference type="Proteomes" id="UP000325440"/>
    </source>
</evidence>
<accession>A0A5E4NMK3</accession>
<name>A0A5E4NMK3_9HEMI</name>
<keyword evidence="2" id="KW-1185">Reference proteome</keyword>
<evidence type="ECO:0000313" key="1">
    <source>
        <dbReference type="EMBL" id="VVC46182.1"/>
    </source>
</evidence>
<sequence length="158" mass="18767">MDDLEIASLIYLDDEESSEDKKNHLEESVMFKKRKTEGLFQILVRRHLHCNDEKFRQDFWLTPILFDYVLNHIRGNLSIFKKGKRHFLKHHQCSVFVMTHMFVYLLLVDGIVSEYMEHNVELGIDDESLVCLEYIEHIFNSVLPTNDKICILNLTSSY</sequence>
<organism evidence="1 2">
    <name type="scientific">Cinara cedri</name>
    <dbReference type="NCBI Taxonomy" id="506608"/>
    <lineage>
        <taxon>Eukaryota</taxon>
        <taxon>Metazoa</taxon>
        <taxon>Ecdysozoa</taxon>
        <taxon>Arthropoda</taxon>
        <taxon>Hexapoda</taxon>
        <taxon>Insecta</taxon>
        <taxon>Pterygota</taxon>
        <taxon>Neoptera</taxon>
        <taxon>Paraneoptera</taxon>
        <taxon>Hemiptera</taxon>
        <taxon>Sternorrhyncha</taxon>
        <taxon>Aphidomorpha</taxon>
        <taxon>Aphidoidea</taxon>
        <taxon>Aphididae</taxon>
        <taxon>Lachninae</taxon>
        <taxon>Cinara</taxon>
    </lineage>
</organism>
<protein>
    <submittedName>
        <fullName evidence="1">Uncharacterized protein</fullName>
    </submittedName>
</protein>
<reference evidence="1 2" key="1">
    <citation type="submission" date="2019-08" db="EMBL/GenBank/DDBJ databases">
        <authorList>
            <person name="Alioto T."/>
            <person name="Alioto T."/>
            <person name="Gomez Garrido J."/>
        </authorList>
    </citation>
    <scope>NUCLEOTIDE SEQUENCE [LARGE SCALE GENOMIC DNA]</scope>
</reference>
<dbReference type="EMBL" id="CABPRJ010002443">
    <property type="protein sequence ID" value="VVC46182.1"/>
    <property type="molecule type" value="Genomic_DNA"/>
</dbReference>
<proteinExistence type="predicted"/>